<dbReference type="CDD" id="cd11070">
    <property type="entry name" value="CYP56-like"/>
    <property type="match status" value="1"/>
</dbReference>
<dbReference type="InterPro" id="IPR001128">
    <property type="entry name" value="Cyt_P450"/>
</dbReference>
<evidence type="ECO:0000256" key="12">
    <source>
        <dbReference type="ARBA" id="ARBA00023136"/>
    </source>
</evidence>
<dbReference type="EMBL" id="JADNYJ010000057">
    <property type="protein sequence ID" value="KAF8897050.1"/>
    <property type="molecule type" value="Genomic_DNA"/>
</dbReference>
<evidence type="ECO:0000313" key="15">
    <source>
        <dbReference type="EMBL" id="KAF8897050.1"/>
    </source>
</evidence>
<name>A0A9P5NLR1_GYMJU</name>
<dbReference type="OrthoDB" id="1470350at2759"/>
<keyword evidence="5 13" id="KW-0349">Heme</keyword>
<evidence type="ECO:0000256" key="5">
    <source>
        <dbReference type="ARBA" id="ARBA00022617"/>
    </source>
</evidence>
<dbReference type="SUPFAM" id="SSF48264">
    <property type="entry name" value="Cytochrome P450"/>
    <property type="match status" value="1"/>
</dbReference>
<sequence length="549" mass="62213">MSWPLSDNFLWETHGIKAQYTGTFFEPSESLTMSRISLLIVSCILLYAIQKFLTFWKAVRSIHNHPGSRLLFSPASFFGNFLPKIRGVTAGKNHLFNEKHELFESAGWDIRTSVSVIPRSRTAVILADAAAIKEVTSSRARFPKPVHHYRALTFYGHNIVASEGEEWKKYRKISAPAFSDRNNKMVWDATVEIMKGLFSDVWTNRDVIAVDHCVDITLPIALFVIGAAGFGRSISWKEDAKVPQGHSMTFKDALHVVTTDFFLKLIVPEWAMGFTQRLRTCRTAFGELRQYMSEMIQARQKEEKAERHDLFSSLLEANDHSLDIAPLSEDELIGNIYIFLVAGHETTAHTLCFTFALLALYPGEQEKLFEHIRSVLPRDRIPAYEEMPLLTYSMAVFYETLRMFPPVTGIPKMAAEDTSLLATNANGGQTRVPIPKGTDITISTPGLHYNPRYWDDPHSFKPARFLKEWPRDAFLPFSAGARACLGRKFFETEGIAILTLLVSHYKISVKEEPQFAGETFEQRKSRILAARAGLTVTPLRVPLVFSRRA</sequence>
<keyword evidence="11 14" id="KW-0503">Monooxygenase</keyword>
<dbReference type="PANTHER" id="PTHR24305:SF166">
    <property type="entry name" value="CYTOCHROME P450 12A4, MITOCHONDRIAL-RELATED"/>
    <property type="match status" value="1"/>
</dbReference>
<comment type="cofactor">
    <cofactor evidence="1 13">
        <name>heme</name>
        <dbReference type="ChEBI" id="CHEBI:30413"/>
    </cofactor>
</comment>
<dbReference type="GO" id="GO:0016705">
    <property type="term" value="F:oxidoreductase activity, acting on paired donors, with incorporation or reduction of molecular oxygen"/>
    <property type="evidence" value="ECO:0007669"/>
    <property type="project" value="InterPro"/>
</dbReference>
<comment type="pathway">
    <text evidence="3">Secondary metabolite biosynthesis; terpenoid biosynthesis.</text>
</comment>
<comment type="similarity">
    <text evidence="4 14">Belongs to the cytochrome P450 family.</text>
</comment>
<evidence type="ECO:0000256" key="8">
    <source>
        <dbReference type="ARBA" id="ARBA00022989"/>
    </source>
</evidence>
<dbReference type="Pfam" id="PF00067">
    <property type="entry name" value="p450"/>
    <property type="match status" value="1"/>
</dbReference>
<comment type="caution">
    <text evidence="15">The sequence shown here is derived from an EMBL/GenBank/DDBJ whole genome shotgun (WGS) entry which is preliminary data.</text>
</comment>
<evidence type="ECO:0000256" key="14">
    <source>
        <dbReference type="RuleBase" id="RU000461"/>
    </source>
</evidence>
<proteinExistence type="inferred from homology"/>
<dbReference type="GO" id="GO:0016020">
    <property type="term" value="C:membrane"/>
    <property type="evidence" value="ECO:0007669"/>
    <property type="project" value="UniProtKB-SubCell"/>
</dbReference>
<keyword evidence="7 13" id="KW-0479">Metal-binding</keyword>
<evidence type="ECO:0000256" key="7">
    <source>
        <dbReference type="ARBA" id="ARBA00022723"/>
    </source>
</evidence>
<dbReference type="GO" id="GO:0005506">
    <property type="term" value="F:iron ion binding"/>
    <property type="evidence" value="ECO:0007669"/>
    <property type="project" value="InterPro"/>
</dbReference>
<dbReference type="PRINTS" id="PR00463">
    <property type="entry name" value="EP450I"/>
</dbReference>
<evidence type="ECO:0000256" key="10">
    <source>
        <dbReference type="ARBA" id="ARBA00023004"/>
    </source>
</evidence>
<keyword evidence="12" id="KW-0472">Membrane</keyword>
<evidence type="ECO:0000256" key="2">
    <source>
        <dbReference type="ARBA" id="ARBA00004370"/>
    </source>
</evidence>
<keyword evidence="9 14" id="KW-0560">Oxidoreductase</keyword>
<organism evidence="15 16">
    <name type="scientific">Gymnopilus junonius</name>
    <name type="common">Spectacular rustgill mushroom</name>
    <name type="synonym">Gymnopilus spectabilis subsp. junonius</name>
    <dbReference type="NCBI Taxonomy" id="109634"/>
    <lineage>
        <taxon>Eukaryota</taxon>
        <taxon>Fungi</taxon>
        <taxon>Dikarya</taxon>
        <taxon>Basidiomycota</taxon>
        <taxon>Agaricomycotina</taxon>
        <taxon>Agaricomycetes</taxon>
        <taxon>Agaricomycetidae</taxon>
        <taxon>Agaricales</taxon>
        <taxon>Agaricineae</taxon>
        <taxon>Hymenogastraceae</taxon>
        <taxon>Gymnopilus</taxon>
    </lineage>
</organism>
<evidence type="ECO:0000256" key="11">
    <source>
        <dbReference type="ARBA" id="ARBA00023033"/>
    </source>
</evidence>
<dbReference type="InterPro" id="IPR002401">
    <property type="entry name" value="Cyt_P450_E_grp-I"/>
</dbReference>
<dbReference type="Gene3D" id="1.10.630.10">
    <property type="entry name" value="Cytochrome P450"/>
    <property type="match status" value="1"/>
</dbReference>
<keyword evidence="10 13" id="KW-0408">Iron</keyword>
<evidence type="ECO:0000256" key="3">
    <source>
        <dbReference type="ARBA" id="ARBA00004721"/>
    </source>
</evidence>
<dbReference type="PANTHER" id="PTHR24305">
    <property type="entry name" value="CYTOCHROME P450"/>
    <property type="match status" value="1"/>
</dbReference>
<reference evidence="15" key="1">
    <citation type="submission" date="2020-11" db="EMBL/GenBank/DDBJ databases">
        <authorList>
            <consortium name="DOE Joint Genome Institute"/>
            <person name="Ahrendt S."/>
            <person name="Riley R."/>
            <person name="Andreopoulos W."/>
            <person name="LaButti K."/>
            <person name="Pangilinan J."/>
            <person name="Ruiz-duenas F.J."/>
            <person name="Barrasa J.M."/>
            <person name="Sanchez-Garcia M."/>
            <person name="Camarero S."/>
            <person name="Miyauchi S."/>
            <person name="Serrano A."/>
            <person name="Linde D."/>
            <person name="Babiker R."/>
            <person name="Drula E."/>
            <person name="Ayuso-Fernandez I."/>
            <person name="Pacheco R."/>
            <person name="Padilla G."/>
            <person name="Ferreira P."/>
            <person name="Barriuso J."/>
            <person name="Kellner H."/>
            <person name="Castanera R."/>
            <person name="Alfaro M."/>
            <person name="Ramirez L."/>
            <person name="Pisabarro A.G."/>
            <person name="Kuo A."/>
            <person name="Tritt A."/>
            <person name="Lipzen A."/>
            <person name="He G."/>
            <person name="Yan M."/>
            <person name="Ng V."/>
            <person name="Cullen D."/>
            <person name="Martin F."/>
            <person name="Rosso M.-N."/>
            <person name="Henrissat B."/>
            <person name="Hibbett D."/>
            <person name="Martinez A.T."/>
            <person name="Grigoriev I.V."/>
        </authorList>
    </citation>
    <scope>NUCLEOTIDE SEQUENCE</scope>
    <source>
        <strain evidence="15">AH 44721</strain>
    </source>
</reference>
<dbReference type="GO" id="GO:0020037">
    <property type="term" value="F:heme binding"/>
    <property type="evidence" value="ECO:0007669"/>
    <property type="project" value="InterPro"/>
</dbReference>
<protein>
    <submittedName>
        <fullName evidence="15">Cytochrome P450</fullName>
    </submittedName>
</protein>
<evidence type="ECO:0000313" key="16">
    <source>
        <dbReference type="Proteomes" id="UP000724874"/>
    </source>
</evidence>
<gene>
    <name evidence="15" type="ORF">CPB84DRAFT_1836989</name>
</gene>
<dbReference type="Proteomes" id="UP000724874">
    <property type="component" value="Unassembled WGS sequence"/>
</dbReference>
<dbReference type="PROSITE" id="PS00086">
    <property type="entry name" value="CYTOCHROME_P450"/>
    <property type="match status" value="1"/>
</dbReference>
<dbReference type="PRINTS" id="PR00385">
    <property type="entry name" value="P450"/>
</dbReference>
<dbReference type="InterPro" id="IPR036396">
    <property type="entry name" value="Cyt_P450_sf"/>
</dbReference>
<accession>A0A9P5NLR1</accession>
<evidence type="ECO:0000256" key="13">
    <source>
        <dbReference type="PIRSR" id="PIRSR602401-1"/>
    </source>
</evidence>
<feature type="binding site" description="axial binding residue" evidence="13">
    <location>
        <position position="484"/>
    </location>
    <ligand>
        <name>heme</name>
        <dbReference type="ChEBI" id="CHEBI:30413"/>
    </ligand>
    <ligandPart>
        <name>Fe</name>
        <dbReference type="ChEBI" id="CHEBI:18248"/>
    </ligandPart>
</feature>
<evidence type="ECO:0000256" key="6">
    <source>
        <dbReference type="ARBA" id="ARBA00022692"/>
    </source>
</evidence>
<dbReference type="AlphaFoldDB" id="A0A9P5NLR1"/>
<evidence type="ECO:0000256" key="9">
    <source>
        <dbReference type="ARBA" id="ARBA00023002"/>
    </source>
</evidence>
<dbReference type="InterPro" id="IPR017972">
    <property type="entry name" value="Cyt_P450_CS"/>
</dbReference>
<dbReference type="GO" id="GO:0004497">
    <property type="term" value="F:monooxygenase activity"/>
    <property type="evidence" value="ECO:0007669"/>
    <property type="project" value="UniProtKB-KW"/>
</dbReference>
<keyword evidence="16" id="KW-1185">Reference proteome</keyword>
<evidence type="ECO:0000256" key="1">
    <source>
        <dbReference type="ARBA" id="ARBA00001971"/>
    </source>
</evidence>
<dbReference type="InterPro" id="IPR050121">
    <property type="entry name" value="Cytochrome_P450_monoxygenase"/>
</dbReference>
<evidence type="ECO:0000256" key="4">
    <source>
        <dbReference type="ARBA" id="ARBA00010617"/>
    </source>
</evidence>
<keyword evidence="6" id="KW-0812">Transmembrane</keyword>
<comment type="subcellular location">
    <subcellularLocation>
        <location evidence="2">Membrane</location>
    </subcellularLocation>
</comment>
<keyword evidence="8" id="KW-1133">Transmembrane helix</keyword>